<reference evidence="1 2" key="1">
    <citation type="submission" date="2013-01" db="EMBL/GenBank/DDBJ databases">
        <title>The Genome Sequence of Clostridium clostridioforme 90A8.</title>
        <authorList>
            <consortium name="The Broad Institute Genome Sequencing Platform"/>
            <person name="Earl A."/>
            <person name="Ward D."/>
            <person name="Feldgarden M."/>
            <person name="Gevers D."/>
            <person name="Courvalin P."/>
            <person name="Lambert T."/>
            <person name="Walker B."/>
            <person name="Young S.K."/>
            <person name="Zeng Q."/>
            <person name="Gargeya S."/>
            <person name="Fitzgerald M."/>
            <person name="Haas B."/>
            <person name="Abouelleil A."/>
            <person name="Alvarado L."/>
            <person name="Arachchi H.M."/>
            <person name="Berlin A.M."/>
            <person name="Chapman S.B."/>
            <person name="Dewar J."/>
            <person name="Goldberg J."/>
            <person name="Griggs A."/>
            <person name="Gujja S."/>
            <person name="Hansen M."/>
            <person name="Howarth C."/>
            <person name="Imamovic A."/>
            <person name="Larimer J."/>
            <person name="McCowan C."/>
            <person name="Murphy C."/>
            <person name="Neiman D."/>
            <person name="Pearson M."/>
            <person name="Priest M."/>
            <person name="Roberts A."/>
            <person name="Saif S."/>
            <person name="Shea T."/>
            <person name="Sisk P."/>
            <person name="Sykes S."/>
            <person name="Wortman J."/>
            <person name="Nusbaum C."/>
            <person name="Birren B."/>
        </authorList>
    </citation>
    <scope>NUCLEOTIDE SEQUENCE [LARGE SCALE GENOMIC DNA]</scope>
    <source>
        <strain evidence="1 2">90A8</strain>
    </source>
</reference>
<organism evidence="1 2">
    <name type="scientific">[Clostridium] clostridioforme 90A8</name>
    <dbReference type="NCBI Taxonomy" id="999408"/>
    <lineage>
        <taxon>Bacteria</taxon>
        <taxon>Bacillati</taxon>
        <taxon>Bacillota</taxon>
        <taxon>Clostridia</taxon>
        <taxon>Lachnospirales</taxon>
        <taxon>Lachnospiraceae</taxon>
        <taxon>Enterocloster</taxon>
    </lineage>
</organism>
<evidence type="ECO:0000313" key="2">
    <source>
        <dbReference type="Proteomes" id="UP000013085"/>
    </source>
</evidence>
<accession>A0A0E2H2T9</accession>
<proteinExistence type="predicted"/>
<dbReference type="HOGENOM" id="CLU_151788_0_0_9"/>
<dbReference type="RefSeq" id="WP_002594844.1">
    <property type="nucleotide sequence ID" value="NZ_KB850997.1"/>
</dbReference>
<gene>
    <name evidence="1" type="ORF">HMPREF1090_05480</name>
</gene>
<dbReference type="AlphaFoldDB" id="A0A0E2H2T9"/>
<sequence length="132" mass="15115">MEQYDFTDTGNAKDIYGLLDCMSDKELEMAREAVRNIRETAQLAQYERYKVWFDHTLLPIFKEYAQMTSSLLQIERDNGTIDVLFRNSGGLDITENCKGMYMALIIAVHILLDSDAGDSVLALTYDCRRIVS</sequence>
<dbReference type="PATRIC" id="fig|999408.3.peg.5886"/>
<evidence type="ECO:0000313" key="1">
    <source>
        <dbReference type="EMBL" id="ENZ06502.1"/>
    </source>
</evidence>
<comment type="caution">
    <text evidence="1">The sequence shown here is derived from an EMBL/GenBank/DDBJ whole genome shotgun (WGS) entry which is preliminary data.</text>
</comment>
<name>A0A0E2H2T9_9FIRM</name>
<dbReference type="EMBL" id="AGYR01000076">
    <property type="protein sequence ID" value="ENZ06502.1"/>
    <property type="molecule type" value="Genomic_DNA"/>
</dbReference>
<protein>
    <submittedName>
        <fullName evidence="1">Uncharacterized protein</fullName>
    </submittedName>
</protein>
<dbReference type="Proteomes" id="UP000013085">
    <property type="component" value="Unassembled WGS sequence"/>
</dbReference>